<organism evidence="1 2">
    <name type="scientific">Nonomuraea pusilla</name>
    <dbReference type="NCBI Taxonomy" id="46177"/>
    <lineage>
        <taxon>Bacteria</taxon>
        <taxon>Bacillati</taxon>
        <taxon>Actinomycetota</taxon>
        <taxon>Actinomycetes</taxon>
        <taxon>Streptosporangiales</taxon>
        <taxon>Streptosporangiaceae</taxon>
        <taxon>Nonomuraea</taxon>
    </lineage>
</organism>
<proteinExistence type="predicted"/>
<dbReference type="Proteomes" id="UP000198953">
    <property type="component" value="Unassembled WGS sequence"/>
</dbReference>
<reference evidence="1 2" key="1">
    <citation type="submission" date="2016-10" db="EMBL/GenBank/DDBJ databases">
        <authorList>
            <person name="de Groot N.N."/>
        </authorList>
    </citation>
    <scope>NUCLEOTIDE SEQUENCE [LARGE SCALE GENOMIC DNA]</scope>
    <source>
        <strain evidence="1 2">DSM 43357</strain>
    </source>
</reference>
<sequence>MSPSRFVSAVAACRAMAGASTVPVSNFLLGFSVSVFLGKPGGGFEPAVRDRTGGQADHVGGAAQLCRSQGGILAFRPRQIHAYSPIPAATVGAYEESSGEHRS</sequence>
<evidence type="ECO:0000313" key="2">
    <source>
        <dbReference type="Proteomes" id="UP000198953"/>
    </source>
</evidence>
<dbReference type="STRING" id="46177.SAMN05660976_06626"/>
<name>A0A1H8D1I0_9ACTN</name>
<keyword evidence="2" id="KW-1185">Reference proteome</keyword>
<gene>
    <name evidence="1" type="ORF">SAMN05660976_06626</name>
</gene>
<dbReference type="AlphaFoldDB" id="A0A1H8D1I0"/>
<accession>A0A1H8D1I0</accession>
<protein>
    <submittedName>
        <fullName evidence="1">Uncharacterized protein</fullName>
    </submittedName>
</protein>
<evidence type="ECO:0000313" key="1">
    <source>
        <dbReference type="EMBL" id="SEN01002.1"/>
    </source>
</evidence>
<dbReference type="RefSeq" id="WP_177227601.1">
    <property type="nucleotide sequence ID" value="NZ_FOBF01000020.1"/>
</dbReference>
<dbReference type="EMBL" id="FOBF01000020">
    <property type="protein sequence ID" value="SEN01002.1"/>
    <property type="molecule type" value="Genomic_DNA"/>
</dbReference>